<dbReference type="InterPro" id="IPR002575">
    <property type="entry name" value="Aminoglycoside_PTrfase"/>
</dbReference>
<dbReference type="SUPFAM" id="SSF56112">
    <property type="entry name" value="Protein kinase-like (PK-like)"/>
    <property type="match status" value="1"/>
</dbReference>
<keyword evidence="3" id="KW-1185">Reference proteome</keyword>
<dbReference type="KEGG" id="mmt:Metme_4373"/>
<dbReference type="EMBL" id="CP002738">
    <property type="protein sequence ID" value="AEG02721.1"/>
    <property type="molecule type" value="Genomic_DNA"/>
</dbReference>
<dbReference type="Pfam" id="PF01636">
    <property type="entry name" value="APH"/>
    <property type="match status" value="1"/>
</dbReference>
<accession>G0A3U9</accession>
<evidence type="ECO:0000259" key="1">
    <source>
        <dbReference type="Pfam" id="PF01636"/>
    </source>
</evidence>
<protein>
    <submittedName>
        <fullName evidence="2">Aminoglycoside phosphotransferase</fullName>
    </submittedName>
</protein>
<evidence type="ECO:0000313" key="2">
    <source>
        <dbReference type="EMBL" id="AEG02721.1"/>
    </source>
</evidence>
<dbReference type="PANTHER" id="PTHR21064:SF5">
    <property type="entry name" value="SLR1880 PROTEIN"/>
    <property type="match status" value="1"/>
</dbReference>
<sequence>MNEALLKAAGQFAPSQSIQAITPLGNGLINDTFLVNTLSDSFVLQRINASVFPEPRLVIHNLAELSRHIKQKHRDSVRLSIPELLPTLTGGLFYQTEEQQVWRALELIQPAESREQIRTDTEAAQVGVALAHFHRLCSDLPVDTLHDTLPGFHITPRYFQRYQQLTAKPVTVEKDRDFSLCETFIQAHRTRLDVLEAAKRRGALRIRVIHGDPKLNNFLFQPGTDHIISLIDLDTVKPGLLHYDIGDCIRSCCRNKQDNSFNLHRCQIILQHYLQEASGFFNESDYDYLYAAIWLIPFELGLRFFSDYLAGNQYFKVSEPKQNLTRALAQFAFCDNILSQQTPLLSILQAFKTAYLS</sequence>
<reference key="2">
    <citation type="submission" date="2011-05" db="EMBL/GenBank/DDBJ databases">
        <title>Complete genome sequence of the aerobic marine methanotroph Methylomonas methanica MC09.</title>
        <authorList>
            <person name="Boden R."/>
            <person name="Cunliffe M."/>
            <person name="Scanlan J."/>
            <person name="Moussard H."/>
            <person name="Kits K.D."/>
            <person name="Klotz M."/>
            <person name="Jetten M."/>
            <person name="Vuilleumier S."/>
            <person name="Han J."/>
            <person name="Peters L."/>
            <person name="Mikhailova N."/>
            <person name="Teshima H."/>
            <person name="Tapia R."/>
            <person name="Kyrpides N."/>
            <person name="Ivanova N."/>
            <person name="Pagani I."/>
            <person name="Cheng J.-F."/>
            <person name="Goodwin L."/>
            <person name="Han C."/>
            <person name="Hauser L."/>
            <person name="Land M."/>
            <person name="Lapidus A."/>
            <person name="Lucas S."/>
            <person name="Pitluck S."/>
            <person name="Woyke T."/>
            <person name="Stein L.Y."/>
            <person name="Murrell C."/>
        </authorList>
    </citation>
    <scope>NUCLEOTIDE SEQUENCE</scope>
    <source>
        <strain>MC09</strain>
    </source>
</reference>
<keyword evidence="2" id="KW-0808">Transferase</keyword>
<dbReference type="InterPro" id="IPR050249">
    <property type="entry name" value="Pseudomonas-type_ThrB"/>
</dbReference>
<dbReference type="AlphaFoldDB" id="G0A3U9"/>
<feature type="domain" description="Aminoglycoside phosphotransferase" evidence="1">
    <location>
        <begin position="21"/>
        <end position="258"/>
    </location>
</feature>
<proteinExistence type="predicted"/>
<organism evidence="2 3">
    <name type="scientific">Methylomonas methanica (strain DSM 25384 / MC09)</name>
    <dbReference type="NCBI Taxonomy" id="857087"/>
    <lineage>
        <taxon>Bacteria</taxon>
        <taxon>Pseudomonadati</taxon>
        <taxon>Pseudomonadota</taxon>
        <taxon>Gammaproteobacteria</taxon>
        <taxon>Methylococcales</taxon>
        <taxon>Methylococcaceae</taxon>
        <taxon>Methylomonas</taxon>
    </lineage>
</organism>
<gene>
    <name evidence="2" type="ordered locus">Metme_4373</name>
</gene>
<reference evidence="3" key="3">
    <citation type="submission" date="2011-05" db="EMBL/GenBank/DDBJ databases">
        <title>Complete sequence of Methylomonas methanica MC09.</title>
        <authorList>
            <consortium name="US DOE Joint Genome Institute"/>
            <person name="Lucas S."/>
            <person name="Han J."/>
            <person name="Lapidus A."/>
            <person name="Cheng J.-F."/>
            <person name="Goodwin L."/>
            <person name="Pitluck S."/>
            <person name="Peters L."/>
            <person name="Mikhailova N."/>
            <person name="Teshima H."/>
            <person name="Han C."/>
            <person name="Tapia R."/>
            <person name="Land M."/>
            <person name="Hauser L."/>
            <person name="Kyrpides N."/>
            <person name="Ivanova N."/>
            <person name="Pagani I."/>
            <person name="Stein L."/>
            <person name="Woyke T."/>
        </authorList>
    </citation>
    <scope>NUCLEOTIDE SEQUENCE [LARGE SCALE GENOMIC DNA]</scope>
    <source>
        <strain evidence="3">MC09</strain>
    </source>
</reference>
<dbReference type="eggNOG" id="COG2334">
    <property type="taxonomic scope" value="Bacteria"/>
</dbReference>
<name>G0A3U9_METMM</name>
<reference evidence="2 3" key="1">
    <citation type="journal article" date="2011" name="J. Bacteriol.">
        <title>Complete Genome Sequence of the Aerobic Marine Methanotroph Methylomonas methanica MC09.</title>
        <authorList>
            <person name="Boden R."/>
            <person name="Cunliffe M."/>
            <person name="Scanlan J."/>
            <person name="Moussard H."/>
            <person name="Kits K.D."/>
            <person name="Klotz M.G."/>
            <person name="Jetten M.S."/>
            <person name="Vuilleumier S."/>
            <person name="Han J."/>
            <person name="Peters L."/>
            <person name="Mikhailova N."/>
            <person name="Teshima H."/>
            <person name="Tapia R."/>
            <person name="Kyrpides N."/>
            <person name="Ivanova N."/>
            <person name="Pagani I."/>
            <person name="Cheng J.F."/>
            <person name="Goodwin L."/>
            <person name="Han C."/>
            <person name="Hauser L."/>
            <person name="Land M.L."/>
            <person name="Lapidus A."/>
            <person name="Lucas S."/>
            <person name="Pitluck S."/>
            <person name="Woyke T."/>
            <person name="Stein L."/>
            <person name="Murrell J.C."/>
        </authorList>
    </citation>
    <scope>NUCLEOTIDE SEQUENCE [LARGE SCALE GENOMIC DNA]</scope>
    <source>
        <strain evidence="2 3">MC09</strain>
    </source>
</reference>
<dbReference type="Proteomes" id="UP000008888">
    <property type="component" value="Chromosome"/>
</dbReference>
<evidence type="ECO:0000313" key="3">
    <source>
        <dbReference type="Proteomes" id="UP000008888"/>
    </source>
</evidence>
<dbReference type="GO" id="GO:0016740">
    <property type="term" value="F:transferase activity"/>
    <property type="evidence" value="ECO:0007669"/>
    <property type="project" value="UniProtKB-KW"/>
</dbReference>
<dbReference type="RefSeq" id="WP_013820934.1">
    <property type="nucleotide sequence ID" value="NC_015572.1"/>
</dbReference>
<dbReference type="Gene3D" id="3.90.1200.10">
    <property type="match status" value="1"/>
</dbReference>
<dbReference type="PANTHER" id="PTHR21064">
    <property type="entry name" value="AMINOGLYCOSIDE PHOSPHOTRANSFERASE DOMAIN-CONTAINING PROTEIN-RELATED"/>
    <property type="match status" value="1"/>
</dbReference>
<dbReference type="InterPro" id="IPR011009">
    <property type="entry name" value="Kinase-like_dom_sf"/>
</dbReference>
<dbReference type="HOGENOM" id="CLU_037718_0_0_6"/>
<dbReference type="STRING" id="857087.Metme_4373"/>